<evidence type="ECO:0000256" key="9">
    <source>
        <dbReference type="ARBA" id="ARBA00022833"/>
    </source>
</evidence>
<keyword evidence="17" id="KW-1185">Reference proteome</keyword>
<dbReference type="GO" id="GO:0008270">
    <property type="term" value="F:zinc ion binding"/>
    <property type="evidence" value="ECO:0007669"/>
    <property type="project" value="UniProtKB-KW"/>
</dbReference>
<dbReference type="Proteomes" id="UP000504603">
    <property type="component" value="Unplaced"/>
</dbReference>
<keyword evidence="4" id="KW-0158">Chromosome</keyword>
<dbReference type="PANTHER" id="PTHR45797:SF1">
    <property type="entry name" value="HELICASE ARIP4"/>
    <property type="match status" value="1"/>
</dbReference>
<comment type="subcellular location">
    <subcellularLocation>
        <location evidence="2">Chromosome</location>
    </subcellularLocation>
    <subcellularLocation>
        <location evidence="1">Nucleus</location>
    </subcellularLocation>
</comment>
<keyword evidence="10" id="KW-0067">ATP-binding</keyword>
<dbReference type="GO" id="GO:0005524">
    <property type="term" value="F:ATP binding"/>
    <property type="evidence" value="ECO:0007669"/>
    <property type="project" value="UniProtKB-KW"/>
</dbReference>
<evidence type="ECO:0000256" key="4">
    <source>
        <dbReference type="ARBA" id="ARBA00022454"/>
    </source>
</evidence>
<evidence type="ECO:0000256" key="3">
    <source>
        <dbReference type="ARBA" id="ARBA00007025"/>
    </source>
</evidence>
<dbReference type="OrthoDB" id="2020972at2759"/>
<feature type="compositionally biased region" description="Acidic residues" evidence="14">
    <location>
        <begin position="1"/>
        <end position="10"/>
    </location>
</feature>
<evidence type="ECO:0000256" key="10">
    <source>
        <dbReference type="ARBA" id="ARBA00022840"/>
    </source>
</evidence>
<dbReference type="KEGG" id="mcha:111014150"/>
<feature type="compositionally biased region" description="Basic and acidic residues" evidence="14">
    <location>
        <begin position="366"/>
        <end position="378"/>
    </location>
</feature>
<dbReference type="SMART" id="SM00487">
    <property type="entry name" value="DEXDc"/>
    <property type="match status" value="1"/>
</dbReference>
<dbReference type="PANTHER" id="PTHR45797">
    <property type="entry name" value="RAD54-LIKE"/>
    <property type="match status" value="1"/>
</dbReference>
<dbReference type="GO" id="GO:0005634">
    <property type="term" value="C:nucleus"/>
    <property type="evidence" value="ECO:0007669"/>
    <property type="project" value="UniProtKB-SubCell"/>
</dbReference>
<dbReference type="InterPro" id="IPR014001">
    <property type="entry name" value="Helicase_ATP-bd"/>
</dbReference>
<evidence type="ECO:0000256" key="7">
    <source>
        <dbReference type="ARBA" id="ARBA00022771"/>
    </source>
</evidence>
<dbReference type="GeneID" id="111014150"/>
<dbReference type="InterPro" id="IPR038718">
    <property type="entry name" value="SNF2-like_sf"/>
</dbReference>
<proteinExistence type="inferred from homology"/>
<keyword evidence="11" id="KW-0238">DNA-binding</keyword>
<evidence type="ECO:0000256" key="5">
    <source>
        <dbReference type="ARBA" id="ARBA00022723"/>
    </source>
</evidence>
<dbReference type="PROSITE" id="PS51192">
    <property type="entry name" value="HELICASE_ATP_BIND_1"/>
    <property type="match status" value="1"/>
</dbReference>
<feature type="region of interest" description="Disordered" evidence="14">
    <location>
        <begin position="366"/>
        <end position="405"/>
    </location>
</feature>
<dbReference type="GO" id="GO:0016887">
    <property type="term" value="F:ATP hydrolysis activity"/>
    <property type="evidence" value="ECO:0007669"/>
    <property type="project" value="InterPro"/>
</dbReference>
<evidence type="ECO:0000259" key="16">
    <source>
        <dbReference type="PROSITE" id="PS51533"/>
    </source>
</evidence>
<evidence type="ECO:0000256" key="6">
    <source>
        <dbReference type="ARBA" id="ARBA00022741"/>
    </source>
</evidence>
<keyword evidence="6" id="KW-0547">Nucleotide-binding</keyword>
<evidence type="ECO:0000256" key="8">
    <source>
        <dbReference type="ARBA" id="ARBA00022806"/>
    </source>
</evidence>
<dbReference type="PROSITE" id="PS51533">
    <property type="entry name" value="ADD"/>
    <property type="match status" value="1"/>
</dbReference>
<evidence type="ECO:0000313" key="17">
    <source>
        <dbReference type="Proteomes" id="UP000504603"/>
    </source>
</evidence>
<feature type="domain" description="Helicase ATP-binding" evidence="15">
    <location>
        <begin position="748"/>
        <end position="931"/>
    </location>
</feature>
<dbReference type="InterPro" id="IPR000330">
    <property type="entry name" value="SNF2_N"/>
</dbReference>
<keyword evidence="13" id="KW-0175">Coiled coil</keyword>
<evidence type="ECO:0000259" key="15">
    <source>
        <dbReference type="PROSITE" id="PS51192"/>
    </source>
</evidence>
<feature type="region of interest" description="Disordered" evidence="14">
    <location>
        <begin position="605"/>
        <end position="625"/>
    </location>
</feature>
<evidence type="ECO:0000256" key="11">
    <source>
        <dbReference type="ARBA" id="ARBA00023125"/>
    </source>
</evidence>
<feature type="domain" description="PHD-type" evidence="16">
    <location>
        <begin position="484"/>
        <end position="614"/>
    </location>
</feature>
<dbReference type="GO" id="GO:0003677">
    <property type="term" value="F:DNA binding"/>
    <property type="evidence" value="ECO:0007669"/>
    <property type="project" value="UniProtKB-KW"/>
</dbReference>
<evidence type="ECO:0000256" key="12">
    <source>
        <dbReference type="ARBA" id="ARBA00023242"/>
    </source>
</evidence>
<name>A0A6J1CSD7_MOMCH</name>
<feature type="coiled-coil region" evidence="13">
    <location>
        <begin position="106"/>
        <end position="133"/>
    </location>
</feature>
<dbReference type="Gene3D" id="3.40.50.10810">
    <property type="entry name" value="Tandem AAA-ATPase domain"/>
    <property type="match status" value="1"/>
</dbReference>
<keyword evidence="8" id="KW-0378">Hydrolase</keyword>
<feature type="region of interest" description="Disordered" evidence="14">
    <location>
        <begin position="1"/>
        <end position="46"/>
    </location>
</feature>
<keyword evidence="8" id="KW-0347">Helicase</keyword>
<keyword evidence="5" id="KW-0479">Metal-binding</keyword>
<dbReference type="GO" id="GO:0005694">
    <property type="term" value="C:chromosome"/>
    <property type="evidence" value="ECO:0007669"/>
    <property type="project" value="UniProtKB-SubCell"/>
</dbReference>
<dbReference type="SUPFAM" id="SSF52540">
    <property type="entry name" value="P-loop containing nucleoside triphosphate hydrolases"/>
    <property type="match status" value="1"/>
</dbReference>
<evidence type="ECO:0000256" key="13">
    <source>
        <dbReference type="SAM" id="Coils"/>
    </source>
</evidence>
<gene>
    <name evidence="18" type="primary">LOC111014150</name>
</gene>
<dbReference type="InterPro" id="IPR025766">
    <property type="entry name" value="ADD"/>
</dbReference>
<dbReference type="InterPro" id="IPR044574">
    <property type="entry name" value="ARIP4-like"/>
</dbReference>
<comment type="similarity">
    <text evidence="3">Belongs to the SNF2/RAD54 helicase family.</text>
</comment>
<protein>
    <submittedName>
        <fullName evidence="18">Protein CHROMATIN REMODELING 20-like</fullName>
    </submittedName>
</protein>
<dbReference type="RefSeq" id="XP_022144469.1">
    <property type="nucleotide sequence ID" value="XM_022288777.1"/>
</dbReference>
<dbReference type="InterPro" id="IPR027417">
    <property type="entry name" value="P-loop_NTPase"/>
</dbReference>
<evidence type="ECO:0000256" key="1">
    <source>
        <dbReference type="ARBA" id="ARBA00004123"/>
    </source>
</evidence>
<evidence type="ECO:0000256" key="2">
    <source>
        <dbReference type="ARBA" id="ARBA00004286"/>
    </source>
</evidence>
<sequence length="1060" mass="118918">MEEKNEEVEDVGSASGDSFIDESEDDGPSTSGQDEQLHLEEPLTEQEIEDLVAEFLEVESKAAEAQEALEKESLTKVENEVRGELALTLNGDDLETAVANEMSIFTEEWEGALDELEIESAHLLEQLDGAGIELPSLYKLIESQASNGCYTEAWKKRIHWVGSQVTGDLLASVSDAEKTLQTQRPVRRRHGKLLEEGASGYLQKKFSESEGIVTKNLEVDWSSLNKVFSEGSKDNDTLFGSKNWASVYLASTPQQAAEMGLKFLGVDEVEEIDDVDGNSCDPFVAAAIANEEELDLSEEQKKKFRKVKEEDDAIFDRKLQIHLKQKRYQKRYKQEVLQKDVSPVEKVIQRDEEQLVSLVDCLNPVSDEKTDGRQKGVSDDENGDGCHNLKIDIPNGSDASSDNDMARSMENTASVLPSALSDFVEPLGSKRLIDTRELNVQTKRSRTISVHNDESSLVKEHSTSNLTKLDNVCNMKQNDHGADSLPPESLNKKIRCTACDQVVIKAYAHPFLKVIVCADCKCLMDDKKNVKEPDCSECYCGWCGRNADLVSCKSCKTLFCISCIRRNLGVECLIKAQSSGWHCCCCCPSLLERLTMQLEEALGSGDLTGSSSDSDSDNPNADINVTISSKRKRKKKIRRILDDAELGEDTKKKIAIEKERQERLKSLQVQFSSNSKIMSSAGFCGNLSEGASVEVLGDVSTGYIVNVVREKGEEAVRMPSSISSKLKTHQVSGIRFMWENIIQSIRKVKSGDKGLGCILAHTMGLGKTFQVIAFLYTAMRSVDLGLRTALIVTPVNVLHNWRQEFLKWKPSELKPLRVFMLEDVTRERRAELLAKWRAKGGVFLIGYSAFRNLSLGKHVKDRHMAKEIYHALQDGPDILVCDEAHMIKNTKADITQALKQVKCQRRIALTGSPLQNNLMEYYCMVDFVREGFLGSSHEFRNRFQNPIENGQHTNSTLDDVKIMNQRSHILYEQLKGFVQRMDMTVVKKDLPPKTVFVISVKLSPLQRKLYKRFLDVHGFNNGKDSSEQLRKRSFFAGYQALAQRLISTLMREVRAARGVH</sequence>
<reference evidence="18" key="1">
    <citation type="submission" date="2025-08" db="UniProtKB">
        <authorList>
            <consortium name="RefSeq"/>
        </authorList>
    </citation>
    <scope>IDENTIFICATION</scope>
    <source>
        <strain evidence="18">OHB3-1</strain>
    </source>
</reference>
<keyword evidence="7" id="KW-0863">Zinc-finger</keyword>
<dbReference type="CDD" id="cd11726">
    <property type="entry name" value="ADDz_ATRX"/>
    <property type="match status" value="1"/>
</dbReference>
<dbReference type="GO" id="GO:0004386">
    <property type="term" value="F:helicase activity"/>
    <property type="evidence" value="ECO:0007669"/>
    <property type="project" value="UniProtKB-KW"/>
</dbReference>
<dbReference type="Pfam" id="PF00176">
    <property type="entry name" value="SNF2-rel_dom"/>
    <property type="match status" value="1"/>
</dbReference>
<keyword evidence="9" id="KW-0862">Zinc</keyword>
<keyword evidence="12" id="KW-0539">Nucleus</keyword>
<dbReference type="AlphaFoldDB" id="A0A6J1CSD7"/>
<evidence type="ECO:0000256" key="14">
    <source>
        <dbReference type="SAM" id="MobiDB-lite"/>
    </source>
</evidence>
<evidence type="ECO:0000313" key="18">
    <source>
        <dbReference type="RefSeq" id="XP_022144469.1"/>
    </source>
</evidence>
<accession>A0A6J1CSD7</accession>
<organism evidence="17 18">
    <name type="scientific">Momordica charantia</name>
    <name type="common">Bitter gourd</name>
    <name type="synonym">Balsam pear</name>
    <dbReference type="NCBI Taxonomy" id="3673"/>
    <lineage>
        <taxon>Eukaryota</taxon>
        <taxon>Viridiplantae</taxon>
        <taxon>Streptophyta</taxon>
        <taxon>Embryophyta</taxon>
        <taxon>Tracheophyta</taxon>
        <taxon>Spermatophyta</taxon>
        <taxon>Magnoliopsida</taxon>
        <taxon>eudicotyledons</taxon>
        <taxon>Gunneridae</taxon>
        <taxon>Pentapetalae</taxon>
        <taxon>rosids</taxon>
        <taxon>fabids</taxon>
        <taxon>Cucurbitales</taxon>
        <taxon>Cucurbitaceae</taxon>
        <taxon>Momordiceae</taxon>
        <taxon>Momordica</taxon>
    </lineage>
</organism>